<accession>A0A6I6DXP2</accession>
<dbReference type="AlphaFoldDB" id="A0A6I6DXP2"/>
<organism evidence="2 3">
    <name type="scientific">Microbacterium oryzae</name>
    <dbReference type="NCBI Taxonomy" id="743009"/>
    <lineage>
        <taxon>Bacteria</taxon>
        <taxon>Bacillati</taxon>
        <taxon>Actinomycetota</taxon>
        <taxon>Actinomycetes</taxon>
        <taxon>Micrococcales</taxon>
        <taxon>Microbacteriaceae</taxon>
        <taxon>Microbacterium</taxon>
    </lineage>
</organism>
<name>A0A6I6DXP2_9MICO</name>
<evidence type="ECO:0000259" key="1">
    <source>
        <dbReference type="Pfam" id="PF13761"/>
    </source>
</evidence>
<dbReference type="InterPro" id="IPR025311">
    <property type="entry name" value="DUF4166"/>
</dbReference>
<dbReference type="OrthoDB" id="2448833at2"/>
<dbReference type="Proteomes" id="UP000422989">
    <property type="component" value="Chromosome"/>
</dbReference>
<dbReference type="KEGG" id="moj:D7D94_03095"/>
<reference evidence="2 3" key="1">
    <citation type="submission" date="2018-09" db="EMBL/GenBank/DDBJ databases">
        <title>Whole genome sequencing of Microbacterium oryzae strain MB-10T.</title>
        <authorList>
            <person name="Das S.K."/>
        </authorList>
    </citation>
    <scope>NUCLEOTIDE SEQUENCE [LARGE SCALE GENOMIC DNA]</scope>
    <source>
        <strain evidence="2 3">MB-10</strain>
    </source>
</reference>
<protein>
    <submittedName>
        <fullName evidence="2">DUF4166 domain-containing protein</fullName>
    </submittedName>
</protein>
<feature type="domain" description="DUF4166" evidence="1">
    <location>
        <begin position="19"/>
        <end position="196"/>
    </location>
</feature>
<dbReference type="EMBL" id="CP032550">
    <property type="protein sequence ID" value="QGU26764.1"/>
    <property type="molecule type" value="Genomic_DNA"/>
</dbReference>
<dbReference type="RefSeq" id="WP_156241168.1">
    <property type="nucleotide sequence ID" value="NZ_BAAAZL010000002.1"/>
</dbReference>
<evidence type="ECO:0000313" key="3">
    <source>
        <dbReference type="Proteomes" id="UP000422989"/>
    </source>
</evidence>
<proteinExistence type="predicted"/>
<sequence length="204" mass="23023">MSPGASPYARALGTRRADLHLTLREYFDTLPPGHVGIGEGVFDRVGTSRRWLQPLLRPLHRRGVLFAGWEQDVPFRITNRLVAGRLLGERVLMSTQGRWTMRDAVVLNRHGRPVDEIGDPVVVAAEFDLDVATGALRLRSRAVGMRLGVLRLRLPRFLAPVVRLVESFDEEAGAQRVRVTIDLPVIGRIYEYGGTFRYRIEEDT</sequence>
<keyword evidence="3" id="KW-1185">Reference proteome</keyword>
<dbReference type="Pfam" id="PF13761">
    <property type="entry name" value="DUF4166"/>
    <property type="match status" value="1"/>
</dbReference>
<evidence type="ECO:0000313" key="2">
    <source>
        <dbReference type="EMBL" id="QGU26764.1"/>
    </source>
</evidence>
<gene>
    <name evidence="2" type="ORF">D7D94_03095</name>
</gene>